<feature type="transmembrane region" description="Helical" evidence="1">
    <location>
        <begin position="548"/>
        <end position="566"/>
    </location>
</feature>
<dbReference type="GeneID" id="126881308"/>
<feature type="transmembrane region" description="Helical" evidence="1">
    <location>
        <begin position="340"/>
        <end position="358"/>
    </location>
</feature>
<feature type="domain" description="Nose resistant-to-fluoxetine protein N-terminal" evidence="3">
    <location>
        <begin position="40"/>
        <end position="179"/>
    </location>
</feature>
<evidence type="ECO:0000256" key="1">
    <source>
        <dbReference type="SAM" id="Phobius"/>
    </source>
</evidence>
<evidence type="ECO:0000313" key="5">
    <source>
        <dbReference type="Proteomes" id="UP001652700"/>
    </source>
</evidence>
<dbReference type="EnsemblMetazoa" id="XM_050645515.1">
    <property type="protein sequence ID" value="XP_050501472.1"/>
    <property type="gene ID" value="LOC126881308"/>
</dbReference>
<keyword evidence="1" id="KW-1133">Transmembrane helix</keyword>
<feature type="transmembrane region" description="Helical" evidence="1">
    <location>
        <begin position="508"/>
        <end position="528"/>
    </location>
</feature>
<feature type="transmembrane region" description="Helical" evidence="1">
    <location>
        <begin position="430"/>
        <end position="450"/>
    </location>
</feature>
<dbReference type="PANTHER" id="PTHR11161">
    <property type="entry name" value="O-ACYLTRANSFERASE"/>
    <property type="match status" value="1"/>
</dbReference>
<feature type="transmembrane region" description="Helical" evidence="1">
    <location>
        <begin position="587"/>
        <end position="605"/>
    </location>
</feature>
<dbReference type="InterPro" id="IPR006621">
    <property type="entry name" value="Nose-resist-to-fluoxetine_N"/>
</dbReference>
<evidence type="ECO:0000256" key="2">
    <source>
        <dbReference type="SAM" id="SignalP"/>
    </source>
</evidence>
<feature type="transmembrane region" description="Helical" evidence="1">
    <location>
        <begin position="470"/>
        <end position="496"/>
    </location>
</feature>
<feature type="signal peptide" evidence="2">
    <location>
        <begin position="1"/>
        <end position="17"/>
    </location>
</feature>
<keyword evidence="5" id="KW-1185">Reference proteome</keyword>
<organism evidence="4 5">
    <name type="scientific">Diabrotica virgifera virgifera</name>
    <name type="common">western corn rootworm</name>
    <dbReference type="NCBI Taxonomy" id="50390"/>
    <lineage>
        <taxon>Eukaryota</taxon>
        <taxon>Metazoa</taxon>
        <taxon>Ecdysozoa</taxon>
        <taxon>Arthropoda</taxon>
        <taxon>Hexapoda</taxon>
        <taxon>Insecta</taxon>
        <taxon>Pterygota</taxon>
        <taxon>Neoptera</taxon>
        <taxon>Endopterygota</taxon>
        <taxon>Coleoptera</taxon>
        <taxon>Polyphaga</taxon>
        <taxon>Cucujiformia</taxon>
        <taxon>Chrysomeloidea</taxon>
        <taxon>Chrysomelidae</taxon>
        <taxon>Galerucinae</taxon>
        <taxon>Diabroticina</taxon>
        <taxon>Diabroticites</taxon>
        <taxon>Diabrotica</taxon>
    </lineage>
</organism>
<feature type="transmembrane region" description="Helical" evidence="1">
    <location>
        <begin position="191"/>
        <end position="214"/>
    </location>
</feature>
<proteinExistence type="predicted"/>
<name>A0ABM5JU56_DIAVI</name>
<sequence>MKSQIPVLLIFVTIILALVLCEKSIENTISDVLENKNTLSKRCKQDLKVLLERLNSTEENTWASRMIESTSRIATSKSSYDYGDSGHFEECIQLQSKEDHIKGKYCIADITYQYMNFTSEENPVLLKDLTLRITGGMHMLRFPTRAVCLPSNCSDADAGFIMKKLQYSNTTIKSLMCQTKEEVYEPLDRNAYVGIVIIVLIAIVVFLATMYDLYCQKYTQERGKPGLVAFSVYTNGKKLLQTSNNRTSSLDCLDGIRVLSMIWVMTFHMYVKYIAVPVFNSKESIQISGGILGILFTTGHLACDALFIVGGTLVTYVYFSRTKEGDLTLYTIIKHYIHRYIRLTPALIGVIIVVATLIKYTGSGPKWPVVDTLYQEGCQKYWWSTILYIHNEVYVDNMCVAHTWYIAVDTQLYIISPLIFYMLKKHTKIGVTCIIFAILASITVAFVKGYDGNIIATVSDAYYANVDVAFVMLYFYLSTVTRAAPWFMGTLLGYLLTRTGFKKPLSQVIIIPVWIISLFVLFLCALGNHPAFRNEEYSRFENAVFSSLVRPSFALAVGWVIYACATNQGGIINRILSWSIFKFINKFIYSMYLLHPNMIDIIVYSQKSAIYFSIFNMIFWFWGIFVLVFALSIVWVLVFEIPPVILERLAFAKIEPKKKTSEEKLHTDATTN</sequence>
<feature type="transmembrane region" description="Helical" evidence="1">
    <location>
        <begin position="617"/>
        <end position="639"/>
    </location>
</feature>
<feature type="transmembrane region" description="Helical" evidence="1">
    <location>
        <begin position="258"/>
        <end position="279"/>
    </location>
</feature>
<feature type="transmembrane region" description="Helical" evidence="1">
    <location>
        <begin position="404"/>
        <end position="423"/>
    </location>
</feature>
<dbReference type="PANTHER" id="PTHR11161:SF0">
    <property type="entry name" value="O-ACYLTRANSFERASE LIKE PROTEIN"/>
    <property type="match status" value="1"/>
</dbReference>
<reference evidence="4" key="1">
    <citation type="submission" date="2025-05" db="UniProtKB">
        <authorList>
            <consortium name="EnsemblMetazoa"/>
        </authorList>
    </citation>
    <scope>IDENTIFICATION</scope>
</reference>
<protein>
    <recommendedName>
        <fullName evidence="3">Nose resistant-to-fluoxetine protein N-terminal domain-containing protein</fullName>
    </recommendedName>
</protein>
<evidence type="ECO:0000259" key="3">
    <source>
        <dbReference type="SMART" id="SM00703"/>
    </source>
</evidence>
<dbReference type="Pfam" id="PF01757">
    <property type="entry name" value="Acyl_transf_3"/>
    <property type="match status" value="1"/>
</dbReference>
<keyword evidence="1" id="KW-0812">Transmembrane</keyword>
<feature type="transmembrane region" description="Helical" evidence="1">
    <location>
        <begin position="291"/>
        <end position="319"/>
    </location>
</feature>
<dbReference type="SMART" id="SM00703">
    <property type="entry name" value="NRF"/>
    <property type="match status" value="1"/>
</dbReference>
<dbReference type="RefSeq" id="XP_050501472.1">
    <property type="nucleotide sequence ID" value="XM_050645515.1"/>
</dbReference>
<keyword evidence="2" id="KW-0732">Signal</keyword>
<feature type="chain" id="PRO_5047361379" description="Nose resistant-to-fluoxetine protein N-terminal domain-containing protein" evidence="2">
    <location>
        <begin position="18"/>
        <end position="672"/>
    </location>
</feature>
<keyword evidence="1" id="KW-0472">Membrane</keyword>
<accession>A0ABM5JU56</accession>
<dbReference type="InterPro" id="IPR052728">
    <property type="entry name" value="O2_lipid_transport_reg"/>
</dbReference>
<evidence type="ECO:0000313" key="4">
    <source>
        <dbReference type="EnsemblMetazoa" id="XP_050501472.1"/>
    </source>
</evidence>
<dbReference type="Pfam" id="PF20146">
    <property type="entry name" value="NRF"/>
    <property type="match status" value="1"/>
</dbReference>
<dbReference type="InterPro" id="IPR002656">
    <property type="entry name" value="Acyl_transf_3_dom"/>
</dbReference>
<dbReference type="Proteomes" id="UP001652700">
    <property type="component" value="Unplaced"/>
</dbReference>